<dbReference type="EMBL" id="CCEJ010000014">
    <property type="protein sequence ID" value="CDR35204.1"/>
    <property type="molecule type" value="Genomic_DNA"/>
</dbReference>
<dbReference type="PANTHER" id="PTHR34819">
    <property type="entry name" value="LARGE CYSTEINE-RICH PERIPLASMIC PROTEIN OMCB"/>
    <property type="match status" value="1"/>
</dbReference>
<dbReference type="PRINTS" id="PR00021">
    <property type="entry name" value="PRORICH"/>
</dbReference>
<evidence type="ECO:0000259" key="10">
    <source>
        <dbReference type="Pfam" id="PF01345"/>
    </source>
</evidence>
<keyword evidence="12" id="KW-1185">Reference proteome</keyword>
<evidence type="ECO:0000313" key="12">
    <source>
        <dbReference type="Proteomes" id="UP000031552"/>
    </source>
</evidence>
<gene>
    <name evidence="11" type="primary">omcB</name>
    <name evidence="11" type="ORF">CSEC_2398</name>
</gene>
<evidence type="ECO:0000256" key="4">
    <source>
        <dbReference type="ARBA" id="ARBA00022764"/>
    </source>
</evidence>
<dbReference type="InterPro" id="IPR003506">
    <property type="entry name" value="Chlam_OMP6"/>
</dbReference>
<feature type="signal peptide" evidence="9">
    <location>
        <begin position="1"/>
        <end position="20"/>
    </location>
</feature>
<evidence type="ECO:0000256" key="8">
    <source>
        <dbReference type="ARBA" id="ARBA00033131"/>
    </source>
</evidence>
<comment type="caution">
    <text evidence="11">The sequence shown here is derived from an EMBL/GenBank/DDBJ whole genome shotgun (WGS) entry which is preliminary data.</text>
</comment>
<dbReference type="STRING" id="1437425.CSEC_2398"/>
<dbReference type="InterPro" id="IPR001434">
    <property type="entry name" value="OmcB-like_DUF11"/>
</dbReference>
<protein>
    <recommendedName>
        <fullName evidence="7">60 kDa outer membrane protein</fullName>
    </recommendedName>
    <alternativeName>
        <fullName evidence="8">Cysteine-rich outer membrane protein</fullName>
    </alternativeName>
</protein>
<dbReference type="GO" id="GO:0042597">
    <property type="term" value="C:periplasmic space"/>
    <property type="evidence" value="ECO:0007669"/>
    <property type="project" value="UniProtKB-SubCell"/>
</dbReference>
<evidence type="ECO:0000256" key="9">
    <source>
        <dbReference type="SAM" id="SignalP"/>
    </source>
</evidence>
<keyword evidence="4" id="KW-0574">Periplasm</keyword>
<name>A0A090E3T8_9BACT</name>
<dbReference type="Proteomes" id="UP000031552">
    <property type="component" value="Unassembled WGS sequence"/>
</dbReference>
<feature type="domain" description="DUF11" evidence="10">
    <location>
        <begin position="294"/>
        <end position="380"/>
    </location>
</feature>
<dbReference type="PROSITE" id="PS51257">
    <property type="entry name" value="PROKAR_LIPOPROTEIN"/>
    <property type="match status" value="1"/>
</dbReference>
<dbReference type="GO" id="GO:0008360">
    <property type="term" value="P:regulation of cell shape"/>
    <property type="evidence" value="ECO:0007669"/>
    <property type="project" value="UniProtKB-KW"/>
</dbReference>
<dbReference type="InterPro" id="IPR047589">
    <property type="entry name" value="DUF11_rpt"/>
</dbReference>
<dbReference type="GO" id="GO:0005201">
    <property type="term" value="F:extracellular matrix structural constituent"/>
    <property type="evidence" value="ECO:0007669"/>
    <property type="project" value="InterPro"/>
</dbReference>
<evidence type="ECO:0000256" key="7">
    <source>
        <dbReference type="ARBA" id="ARBA00030804"/>
    </source>
</evidence>
<evidence type="ECO:0000256" key="3">
    <source>
        <dbReference type="ARBA" id="ARBA00022729"/>
    </source>
</evidence>
<evidence type="ECO:0000313" key="11">
    <source>
        <dbReference type="EMBL" id="CDR35204.1"/>
    </source>
</evidence>
<keyword evidence="6" id="KW-1015">Disulfide bond</keyword>
<keyword evidence="3 9" id="KW-0732">Signal</keyword>
<feature type="chain" id="PRO_5001854774" description="60 kDa outer membrane protein" evidence="9">
    <location>
        <begin position="21"/>
        <end position="620"/>
    </location>
</feature>
<dbReference type="Pfam" id="PF01345">
    <property type="entry name" value="DUF11"/>
    <property type="match status" value="2"/>
</dbReference>
<evidence type="ECO:0000256" key="2">
    <source>
        <dbReference type="ARBA" id="ARBA00011136"/>
    </source>
</evidence>
<dbReference type="PRINTS" id="PR01336">
    <property type="entry name" value="CHLAMIDIAOM6"/>
</dbReference>
<dbReference type="InterPro" id="IPR051172">
    <property type="entry name" value="Chlamydia_OmcB"/>
</dbReference>
<comment type="subcellular location">
    <subcellularLocation>
        <location evidence="1">Periplasm</location>
    </subcellularLocation>
</comment>
<comment type="subunit">
    <text evidence="2">Part of a disulfide cross-linked outer membrane complex (COMC) composed of the major outer membrane porin (MOMP), the small cysteine-rich protein (OmcA) and the large cysteine-rich periplasmic protein (OmcB).</text>
</comment>
<dbReference type="Gene3D" id="2.60.40.10">
    <property type="entry name" value="Immunoglobulins"/>
    <property type="match status" value="2"/>
</dbReference>
<dbReference type="PANTHER" id="PTHR34819:SF3">
    <property type="entry name" value="CELL SURFACE PROTEIN"/>
    <property type="match status" value="1"/>
</dbReference>
<dbReference type="InterPro" id="IPR013783">
    <property type="entry name" value="Ig-like_fold"/>
</dbReference>
<dbReference type="NCBIfam" id="TIGR01451">
    <property type="entry name" value="B_ant_repeat"/>
    <property type="match status" value="2"/>
</dbReference>
<keyword evidence="5" id="KW-0133">Cell shape</keyword>
<reference evidence="11" key="2">
    <citation type="submission" date="2014-09" db="EMBL/GenBank/DDBJ databases">
        <title>Criblamydia sequanensis harbors a mega-plasmid encoding arsenite resistance.</title>
        <authorList>
            <person name="Bertelli C."/>
            <person name="Goesmann A."/>
            <person name="Greub G."/>
        </authorList>
    </citation>
    <scope>NUCLEOTIDE SEQUENCE [LARGE SCALE GENOMIC DNA]</scope>
    <source>
        <strain evidence="11">CRIB-18</strain>
    </source>
</reference>
<proteinExistence type="predicted"/>
<feature type="domain" description="DUF11" evidence="10">
    <location>
        <begin position="398"/>
        <end position="486"/>
    </location>
</feature>
<dbReference type="AlphaFoldDB" id="A0A090E3T8"/>
<sequence length="620" mass="66922">MRNTKRVLTSLLLLCTTAMLWVGCSSGCYSSACNQPCDPCPAVCDNNDNYEQACPPRMCPEPCAPIVKSCEQRDPCPPVAKPCEPICNPCEPQQQIARCEPICPPRCEPPCPPRCEPVCPPRCEPVCPPSCPPRCEPCPPRCEPVCPPPPCDPCGQEPLCKVLPKCAYPSHNELNCVDGITVSAKNPEMCLLGEQYPLEFEVKACDDVCNVVVSTNLPEGVSYMRSQPEASVQGRTLTWNFGSMKKCQVIAARVWLKCECEGELCACFCASAQPVRFCSLLCAKPILVCHKCGPEECKPGDPINYTVTVTNRGSCTATGVVLTDPVPDGLEHSSGLRTLTYNLGCLEPCQTKKVSMCFTACKRGEVCNTATVTACNAEPTSCSAKCLVCAECAECVKVGPKEVQIGRNADYQIIVTNTGDKPLTDIVVTDYAPSATSIVAANGARICGNQAVWRMKQLNPGEKATFNITLTSCTPGCFTNRVSMTNCQGCNVCCEYTTRWRGRPALTMCINDTADPICIGDPTSYNIEVTNQGSESDHNVVLVLRFPPEITPESVSGDVCGSISGQTVTFQPYNNFSPRQTIRYRVTARGKASGDGRVIAEVSSDSIKKPIVQQESTIVN</sequence>
<evidence type="ECO:0000256" key="6">
    <source>
        <dbReference type="ARBA" id="ARBA00023157"/>
    </source>
</evidence>
<evidence type="ECO:0000256" key="5">
    <source>
        <dbReference type="ARBA" id="ARBA00022960"/>
    </source>
</evidence>
<organism evidence="11 12">
    <name type="scientific">Candidatus Criblamydia sequanensis CRIB-18</name>
    <dbReference type="NCBI Taxonomy" id="1437425"/>
    <lineage>
        <taxon>Bacteria</taxon>
        <taxon>Pseudomonadati</taxon>
        <taxon>Chlamydiota</taxon>
        <taxon>Chlamydiia</taxon>
        <taxon>Parachlamydiales</taxon>
        <taxon>Candidatus Criblamydiaceae</taxon>
        <taxon>Candidatus Criblamydia</taxon>
    </lineage>
</organism>
<dbReference type="eggNOG" id="COG1361">
    <property type="taxonomic scope" value="Bacteria"/>
</dbReference>
<accession>A0A090E3T8</accession>
<reference evidence="11" key="1">
    <citation type="submission" date="2013-12" db="EMBL/GenBank/DDBJ databases">
        <authorList>
            <person name="Linke B."/>
        </authorList>
    </citation>
    <scope>NUCLEOTIDE SEQUENCE [LARGE SCALE GENOMIC DNA]</scope>
    <source>
        <strain evidence="11">CRIB-18</strain>
    </source>
</reference>
<evidence type="ECO:0000256" key="1">
    <source>
        <dbReference type="ARBA" id="ARBA00004418"/>
    </source>
</evidence>